<dbReference type="Pfam" id="PF00356">
    <property type="entry name" value="LacI"/>
    <property type="match status" value="1"/>
</dbReference>
<dbReference type="Proteomes" id="UP000622552">
    <property type="component" value="Unassembled WGS sequence"/>
</dbReference>
<proteinExistence type="predicted"/>
<organism evidence="5 6">
    <name type="scientific">Longispora fulva</name>
    <dbReference type="NCBI Taxonomy" id="619741"/>
    <lineage>
        <taxon>Bacteria</taxon>
        <taxon>Bacillati</taxon>
        <taxon>Actinomycetota</taxon>
        <taxon>Actinomycetes</taxon>
        <taxon>Micromonosporales</taxon>
        <taxon>Micromonosporaceae</taxon>
        <taxon>Longispora</taxon>
    </lineage>
</organism>
<name>A0A8J7GXC6_9ACTN</name>
<dbReference type="InterPro" id="IPR000843">
    <property type="entry name" value="HTH_LacI"/>
</dbReference>
<dbReference type="SUPFAM" id="SSF53822">
    <property type="entry name" value="Periplasmic binding protein-like I"/>
    <property type="match status" value="1"/>
</dbReference>
<keyword evidence="1" id="KW-0805">Transcription regulation</keyword>
<dbReference type="PANTHER" id="PTHR30146:SF109">
    <property type="entry name" value="HTH-TYPE TRANSCRIPTIONAL REGULATOR GALS"/>
    <property type="match status" value="1"/>
</dbReference>
<keyword evidence="6" id="KW-1185">Reference proteome</keyword>
<comment type="caution">
    <text evidence="5">The sequence shown here is derived from an EMBL/GenBank/DDBJ whole genome shotgun (WGS) entry which is preliminary data.</text>
</comment>
<dbReference type="GO" id="GO:0003700">
    <property type="term" value="F:DNA-binding transcription factor activity"/>
    <property type="evidence" value="ECO:0007669"/>
    <property type="project" value="TreeGrafter"/>
</dbReference>
<dbReference type="AlphaFoldDB" id="A0A8J7GXC6"/>
<feature type="domain" description="HTH lacI-type" evidence="4">
    <location>
        <begin position="1"/>
        <end position="50"/>
    </location>
</feature>
<dbReference type="InterPro" id="IPR028082">
    <property type="entry name" value="Peripla_BP_I"/>
</dbReference>
<reference evidence="5" key="1">
    <citation type="submission" date="2020-11" db="EMBL/GenBank/DDBJ databases">
        <title>Sequencing the genomes of 1000 actinobacteria strains.</title>
        <authorList>
            <person name="Klenk H.-P."/>
        </authorList>
    </citation>
    <scope>NUCLEOTIDE SEQUENCE</scope>
    <source>
        <strain evidence="5">DSM 45356</strain>
    </source>
</reference>
<accession>A0A8J7GXC6</accession>
<dbReference type="Gene3D" id="1.10.260.40">
    <property type="entry name" value="lambda repressor-like DNA-binding domains"/>
    <property type="match status" value="1"/>
</dbReference>
<keyword evidence="3" id="KW-0804">Transcription</keyword>
<sequence>MAAQAGVALKTVSRVVNGEPGVGPGTLARVEQAIIELGYRRNESARQLRSGRAGTLAMVVRDIADPFFAAIGRAVEMTAHRDGQVVMIGSTHEDPKREREVALAFCARRPDALILAPIADSQDYLHPEVEAGLPVVAIDRPAHGILADTVLSDNVGGIRAAVAHLVSHGHRRIGYLGDDQMVYTARERVVAYRAALAEHGIAGDEALVRLAAPTPEGIAHSLGDLLGLGPVPGGLAGAGPVTALITANNRITAEVLRQLPNLPRRTALIGFDDLELADLLVPGLTVIAQDAEGIGRAAMELLDTRLTDPRLPAREVRIPTTLIIRGSAE</sequence>
<evidence type="ECO:0000313" key="6">
    <source>
        <dbReference type="Proteomes" id="UP000622552"/>
    </source>
</evidence>
<dbReference type="CDD" id="cd06267">
    <property type="entry name" value="PBP1_LacI_sugar_binding-like"/>
    <property type="match status" value="1"/>
</dbReference>
<dbReference type="PANTHER" id="PTHR30146">
    <property type="entry name" value="LACI-RELATED TRANSCRIPTIONAL REPRESSOR"/>
    <property type="match status" value="1"/>
</dbReference>
<evidence type="ECO:0000259" key="4">
    <source>
        <dbReference type="PROSITE" id="PS50932"/>
    </source>
</evidence>
<dbReference type="InterPro" id="IPR046335">
    <property type="entry name" value="LacI/GalR-like_sensor"/>
</dbReference>
<protein>
    <submittedName>
        <fullName evidence="5">LacI family transcriptional regulator</fullName>
    </submittedName>
</protein>
<evidence type="ECO:0000256" key="3">
    <source>
        <dbReference type="ARBA" id="ARBA00023163"/>
    </source>
</evidence>
<evidence type="ECO:0000313" key="5">
    <source>
        <dbReference type="EMBL" id="MBG6139711.1"/>
    </source>
</evidence>
<dbReference type="Gene3D" id="3.40.50.2300">
    <property type="match status" value="2"/>
</dbReference>
<dbReference type="GO" id="GO:0000976">
    <property type="term" value="F:transcription cis-regulatory region binding"/>
    <property type="evidence" value="ECO:0007669"/>
    <property type="project" value="TreeGrafter"/>
</dbReference>
<gene>
    <name evidence="5" type="ORF">IW245_005905</name>
</gene>
<dbReference type="EMBL" id="JADOUF010000001">
    <property type="protein sequence ID" value="MBG6139711.1"/>
    <property type="molecule type" value="Genomic_DNA"/>
</dbReference>
<dbReference type="SUPFAM" id="SSF47413">
    <property type="entry name" value="lambda repressor-like DNA-binding domains"/>
    <property type="match status" value="1"/>
</dbReference>
<dbReference type="InterPro" id="IPR010982">
    <property type="entry name" value="Lambda_DNA-bd_dom_sf"/>
</dbReference>
<evidence type="ECO:0000256" key="2">
    <source>
        <dbReference type="ARBA" id="ARBA00023125"/>
    </source>
</evidence>
<dbReference type="SMART" id="SM00354">
    <property type="entry name" value="HTH_LACI"/>
    <property type="match status" value="1"/>
</dbReference>
<evidence type="ECO:0000256" key="1">
    <source>
        <dbReference type="ARBA" id="ARBA00023015"/>
    </source>
</evidence>
<keyword evidence="2" id="KW-0238">DNA-binding</keyword>
<dbReference type="Pfam" id="PF13377">
    <property type="entry name" value="Peripla_BP_3"/>
    <property type="match status" value="1"/>
</dbReference>
<dbReference type="PROSITE" id="PS50932">
    <property type="entry name" value="HTH_LACI_2"/>
    <property type="match status" value="1"/>
</dbReference>
<dbReference type="CDD" id="cd01392">
    <property type="entry name" value="HTH_LacI"/>
    <property type="match status" value="1"/>
</dbReference>